<dbReference type="PROSITE" id="PS50082">
    <property type="entry name" value="WD_REPEATS_2"/>
    <property type="match status" value="2"/>
</dbReference>
<dbReference type="AlphaFoldDB" id="L1JX59"/>
<dbReference type="Pfam" id="PF23138">
    <property type="entry name" value="CTLH_Armc9"/>
    <property type="match status" value="1"/>
</dbReference>
<evidence type="ECO:0000256" key="2">
    <source>
        <dbReference type="SAM" id="MobiDB-lite"/>
    </source>
</evidence>
<evidence type="ECO:0000313" key="6">
    <source>
        <dbReference type="Proteomes" id="UP000011087"/>
    </source>
</evidence>
<dbReference type="Gene3D" id="2.130.10.10">
    <property type="entry name" value="YVTN repeat-like/Quinoprotein amine dehydrogenase"/>
    <property type="match status" value="2"/>
</dbReference>
<evidence type="ECO:0000313" key="5">
    <source>
        <dbReference type="EnsemblProtists" id="EKX53171"/>
    </source>
</evidence>
<dbReference type="eggNOG" id="KOG1333">
    <property type="taxonomic scope" value="Eukaryota"/>
</dbReference>
<dbReference type="HOGENOM" id="CLU_022078_2_0_1"/>
<dbReference type="PANTHER" id="PTHR47198:SF1">
    <property type="entry name" value="WD REPEAT-CONTAINING PROTEIN 91-LIKE ISOFORM X1"/>
    <property type="match status" value="1"/>
</dbReference>
<name>L1JX59_GUITC</name>
<dbReference type="RefSeq" id="XP_005840151.1">
    <property type="nucleotide sequence ID" value="XM_005840094.1"/>
</dbReference>
<feature type="compositionally biased region" description="Polar residues" evidence="2">
    <location>
        <begin position="216"/>
        <end position="234"/>
    </location>
</feature>
<gene>
    <name evidence="4" type="ORF">GUITHDRAFT_132936</name>
</gene>
<dbReference type="InterPro" id="IPR001680">
    <property type="entry name" value="WD40_rpt"/>
</dbReference>
<dbReference type="STRING" id="905079.L1JX59"/>
<dbReference type="Proteomes" id="UP000011087">
    <property type="component" value="Unassembled WGS sequence"/>
</dbReference>
<keyword evidence="1" id="KW-0853">WD repeat</keyword>
<feature type="compositionally biased region" description="Basic and acidic residues" evidence="2">
    <location>
        <begin position="263"/>
        <end position="276"/>
    </location>
</feature>
<reference evidence="6" key="2">
    <citation type="submission" date="2012-11" db="EMBL/GenBank/DDBJ databases">
        <authorList>
            <person name="Kuo A."/>
            <person name="Curtis B.A."/>
            <person name="Tanifuji G."/>
            <person name="Burki F."/>
            <person name="Gruber A."/>
            <person name="Irimia M."/>
            <person name="Maruyama S."/>
            <person name="Arias M.C."/>
            <person name="Ball S.G."/>
            <person name="Gile G.H."/>
            <person name="Hirakawa Y."/>
            <person name="Hopkins J.F."/>
            <person name="Rensing S.A."/>
            <person name="Schmutz J."/>
            <person name="Symeonidi A."/>
            <person name="Elias M."/>
            <person name="Eveleigh R.J."/>
            <person name="Herman E.K."/>
            <person name="Klute M.J."/>
            <person name="Nakayama T."/>
            <person name="Obornik M."/>
            <person name="Reyes-Prieto A."/>
            <person name="Armbrust E.V."/>
            <person name="Aves S.J."/>
            <person name="Beiko R.G."/>
            <person name="Coutinho P."/>
            <person name="Dacks J.B."/>
            <person name="Durnford D.G."/>
            <person name="Fast N.M."/>
            <person name="Green B.R."/>
            <person name="Grisdale C."/>
            <person name="Hempe F."/>
            <person name="Henrissat B."/>
            <person name="Hoppner M.P."/>
            <person name="Ishida K.-I."/>
            <person name="Kim E."/>
            <person name="Koreny L."/>
            <person name="Kroth P.G."/>
            <person name="Liu Y."/>
            <person name="Malik S.-B."/>
            <person name="Maier U.G."/>
            <person name="McRose D."/>
            <person name="Mock T."/>
            <person name="Neilson J.A."/>
            <person name="Onodera N.T."/>
            <person name="Poole A.M."/>
            <person name="Pritham E.J."/>
            <person name="Richards T.A."/>
            <person name="Rocap G."/>
            <person name="Roy S.W."/>
            <person name="Sarai C."/>
            <person name="Schaack S."/>
            <person name="Shirato S."/>
            <person name="Slamovits C.H."/>
            <person name="Spencer D.F."/>
            <person name="Suzuki S."/>
            <person name="Worden A.Z."/>
            <person name="Zauner S."/>
            <person name="Barry K."/>
            <person name="Bell C."/>
            <person name="Bharti A.K."/>
            <person name="Crow J.A."/>
            <person name="Grimwood J."/>
            <person name="Kramer R."/>
            <person name="Lindquist E."/>
            <person name="Lucas S."/>
            <person name="Salamov A."/>
            <person name="McFadden G.I."/>
            <person name="Lane C.E."/>
            <person name="Keeling P.J."/>
            <person name="Gray M.W."/>
            <person name="Grigoriev I.V."/>
            <person name="Archibald J.M."/>
        </authorList>
    </citation>
    <scope>NUCLEOTIDE SEQUENCE</scope>
    <source>
        <strain evidence="6">CCMP2712</strain>
    </source>
</reference>
<evidence type="ECO:0000256" key="1">
    <source>
        <dbReference type="PROSITE-ProRule" id="PRU00221"/>
    </source>
</evidence>
<dbReference type="OMA" id="KMYLVNA"/>
<dbReference type="SUPFAM" id="SSF50978">
    <property type="entry name" value="WD40 repeat-like"/>
    <property type="match status" value="1"/>
</dbReference>
<evidence type="ECO:0000313" key="4">
    <source>
        <dbReference type="EMBL" id="EKX53171.1"/>
    </source>
</evidence>
<feature type="domain" description="ARMC9 CTLH-like" evidence="3">
    <location>
        <begin position="58"/>
        <end position="176"/>
    </location>
</feature>
<feature type="repeat" description="WD" evidence="1">
    <location>
        <begin position="486"/>
        <end position="518"/>
    </location>
</feature>
<reference evidence="4 6" key="1">
    <citation type="journal article" date="2012" name="Nature">
        <title>Algal genomes reveal evolutionary mosaicism and the fate of nucleomorphs.</title>
        <authorList>
            <consortium name="DOE Joint Genome Institute"/>
            <person name="Curtis B.A."/>
            <person name="Tanifuji G."/>
            <person name="Burki F."/>
            <person name="Gruber A."/>
            <person name="Irimia M."/>
            <person name="Maruyama S."/>
            <person name="Arias M.C."/>
            <person name="Ball S.G."/>
            <person name="Gile G.H."/>
            <person name="Hirakawa Y."/>
            <person name="Hopkins J.F."/>
            <person name="Kuo A."/>
            <person name="Rensing S.A."/>
            <person name="Schmutz J."/>
            <person name="Symeonidi A."/>
            <person name="Elias M."/>
            <person name="Eveleigh R.J."/>
            <person name="Herman E.K."/>
            <person name="Klute M.J."/>
            <person name="Nakayama T."/>
            <person name="Obornik M."/>
            <person name="Reyes-Prieto A."/>
            <person name="Armbrust E.V."/>
            <person name="Aves S.J."/>
            <person name="Beiko R.G."/>
            <person name="Coutinho P."/>
            <person name="Dacks J.B."/>
            <person name="Durnford D.G."/>
            <person name="Fast N.M."/>
            <person name="Green B.R."/>
            <person name="Grisdale C.J."/>
            <person name="Hempel F."/>
            <person name="Henrissat B."/>
            <person name="Hoppner M.P."/>
            <person name="Ishida K."/>
            <person name="Kim E."/>
            <person name="Koreny L."/>
            <person name="Kroth P.G."/>
            <person name="Liu Y."/>
            <person name="Malik S.B."/>
            <person name="Maier U.G."/>
            <person name="McRose D."/>
            <person name="Mock T."/>
            <person name="Neilson J.A."/>
            <person name="Onodera N.T."/>
            <person name="Poole A.M."/>
            <person name="Pritham E.J."/>
            <person name="Richards T.A."/>
            <person name="Rocap G."/>
            <person name="Roy S.W."/>
            <person name="Sarai C."/>
            <person name="Schaack S."/>
            <person name="Shirato S."/>
            <person name="Slamovits C.H."/>
            <person name="Spencer D.F."/>
            <person name="Suzuki S."/>
            <person name="Worden A.Z."/>
            <person name="Zauner S."/>
            <person name="Barry K."/>
            <person name="Bell C."/>
            <person name="Bharti A.K."/>
            <person name="Crow J.A."/>
            <person name="Grimwood J."/>
            <person name="Kramer R."/>
            <person name="Lindquist E."/>
            <person name="Lucas S."/>
            <person name="Salamov A."/>
            <person name="McFadden G.I."/>
            <person name="Lane C.E."/>
            <person name="Keeling P.J."/>
            <person name="Gray M.W."/>
            <person name="Grigoriev I.V."/>
            <person name="Archibald J.M."/>
        </authorList>
    </citation>
    <scope>NUCLEOTIDE SEQUENCE</scope>
    <source>
        <strain evidence="4 6">CCMP2712</strain>
    </source>
</reference>
<accession>L1JX59</accession>
<dbReference type="PaxDb" id="55529-EKX53171"/>
<dbReference type="GeneID" id="17309854"/>
<proteinExistence type="predicted"/>
<feature type="region of interest" description="Disordered" evidence="2">
    <location>
        <begin position="261"/>
        <end position="296"/>
    </location>
</feature>
<dbReference type="Pfam" id="PF00400">
    <property type="entry name" value="WD40"/>
    <property type="match status" value="2"/>
</dbReference>
<feature type="region of interest" description="Disordered" evidence="2">
    <location>
        <begin position="211"/>
        <end position="234"/>
    </location>
</feature>
<evidence type="ECO:0000259" key="3">
    <source>
        <dbReference type="Pfam" id="PF23138"/>
    </source>
</evidence>
<dbReference type="PROSITE" id="PS50294">
    <property type="entry name" value="WD_REPEATS_REGION"/>
    <property type="match status" value="1"/>
</dbReference>
<dbReference type="EMBL" id="JH992970">
    <property type="protein sequence ID" value="EKX53171.1"/>
    <property type="molecule type" value="Genomic_DNA"/>
</dbReference>
<reference evidence="5" key="3">
    <citation type="submission" date="2015-06" db="UniProtKB">
        <authorList>
            <consortium name="EnsemblProtists"/>
        </authorList>
    </citation>
    <scope>IDENTIFICATION</scope>
</reference>
<dbReference type="InterPro" id="IPR036322">
    <property type="entry name" value="WD40_repeat_dom_sf"/>
</dbReference>
<dbReference type="KEGG" id="gtt:GUITHDRAFT_132936"/>
<keyword evidence="6" id="KW-1185">Reference proteome</keyword>
<protein>
    <recommendedName>
        <fullName evidence="3">ARMC9 CTLH-like domain-containing protein</fullName>
    </recommendedName>
</protein>
<dbReference type="PANTHER" id="PTHR47198">
    <property type="entry name" value="OS05G0299300 PROTEIN"/>
    <property type="match status" value="1"/>
</dbReference>
<dbReference type="EnsemblProtists" id="EKX53171">
    <property type="protein sequence ID" value="EKX53171"/>
    <property type="gene ID" value="GUITHDRAFT_132936"/>
</dbReference>
<feature type="repeat" description="WD" evidence="1">
    <location>
        <begin position="309"/>
        <end position="339"/>
    </location>
</feature>
<dbReference type="OrthoDB" id="538223at2759"/>
<organism evidence="4">
    <name type="scientific">Guillardia theta (strain CCMP2712)</name>
    <name type="common">Cryptophyte</name>
    <dbReference type="NCBI Taxonomy" id="905079"/>
    <lineage>
        <taxon>Eukaryota</taxon>
        <taxon>Cryptophyceae</taxon>
        <taxon>Pyrenomonadales</taxon>
        <taxon>Geminigeraceae</taxon>
        <taxon>Guillardia</taxon>
    </lineage>
</organism>
<dbReference type="InterPro" id="IPR056327">
    <property type="entry name" value="ARMC9_CTLH-like_dom"/>
</dbReference>
<sequence length="612" mass="68494">MSQDASLRMQTLLSWADRVVEEYLLFRGFIQAHRSFLQETKNDRLHEFQVEKIVEELLRLLTSFQYQAMMDLWFFLQERFFTRMSSKFWAVMKHLECSLQRFYLVNACQSDRMDKVKEVLETEAESFRSVKDWEIWFQLPYVKDPASDAAFQVYFTKEWASQLVVSVHNLLATVFHEVAVPAILQCYLNLTKIDKLEKQVKDLTRQNQALKDELVSSRSNPSSTLNPSDSVEQTPLPTAARLEEQEKLDLLDLSTAFASSLKESMESQGRPDEQDYKTLASNDPDAQGSDRGAGDSMRSLYDVVNERVFPGHSSSVLCCRFSGDGGNFASSSQDLSVRIQVLPNARAAQMERSATIFLSSPALTLSWEKRYDRLLLMGTAKGELKAWDADTKNMAFETSADKQNAQMINLSPNPDGSSVVAVCSNKQSTWSQLQVFSLRGGKKTQVLDAKEGFNYRGIDHNHNGSLLAVSANNLIQLKDLSTIMEWKAHDAAISCVKFGYDETTIISAGADGYVKEWSAHSPGKELFSQRMISGDEEAIMDVALSPIGRHVIACSGNYVAAHLIDPLDSRLQQVGEQQSTISCVDWSQDQGNVTILTGSVEGLVKVVGLAAL</sequence>
<dbReference type="InterPro" id="IPR015943">
    <property type="entry name" value="WD40/YVTN_repeat-like_dom_sf"/>
</dbReference>
<dbReference type="SMART" id="SM00320">
    <property type="entry name" value="WD40"/>
    <property type="match status" value="5"/>
</dbReference>